<dbReference type="EMBL" id="JANPWB010000014">
    <property type="protein sequence ID" value="KAJ1095865.1"/>
    <property type="molecule type" value="Genomic_DNA"/>
</dbReference>
<organism evidence="1 2">
    <name type="scientific">Pleurodeles waltl</name>
    <name type="common">Iberian ribbed newt</name>
    <dbReference type="NCBI Taxonomy" id="8319"/>
    <lineage>
        <taxon>Eukaryota</taxon>
        <taxon>Metazoa</taxon>
        <taxon>Chordata</taxon>
        <taxon>Craniata</taxon>
        <taxon>Vertebrata</taxon>
        <taxon>Euteleostomi</taxon>
        <taxon>Amphibia</taxon>
        <taxon>Batrachia</taxon>
        <taxon>Caudata</taxon>
        <taxon>Salamandroidea</taxon>
        <taxon>Salamandridae</taxon>
        <taxon>Pleurodelinae</taxon>
        <taxon>Pleurodeles</taxon>
    </lineage>
</organism>
<protein>
    <submittedName>
        <fullName evidence="1">Uncharacterized protein</fullName>
    </submittedName>
</protein>
<dbReference type="AlphaFoldDB" id="A0AAV7LWD9"/>
<comment type="caution">
    <text evidence="1">The sequence shown here is derived from an EMBL/GenBank/DDBJ whole genome shotgun (WGS) entry which is preliminary data.</text>
</comment>
<evidence type="ECO:0000313" key="2">
    <source>
        <dbReference type="Proteomes" id="UP001066276"/>
    </source>
</evidence>
<name>A0AAV7LWD9_PLEWA</name>
<keyword evidence="2" id="KW-1185">Reference proteome</keyword>
<accession>A0AAV7LWD9</accession>
<dbReference type="Proteomes" id="UP001066276">
    <property type="component" value="Chromosome 10"/>
</dbReference>
<proteinExistence type="predicted"/>
<reference evidence="1" key="1">
    <citation type="journal article" date="2022" name="bioRxiv">
        <title>Sequencing and chromosome-scale assembly of the giantPleurodeles waltlgenome.</title>
        <authorList>
            <person name="Brown T."/>
            <person name="Elewa A."/>
            <person name="Iarovenko S."/>
            <person name="Subramanian E."/>
            <person name="Araus A.J."/>
            <person name="Petzold A."/>
            <person name="Susuki M."/>
            <person name="Suzuki K.-i.T."/>
            <person name="Hayashi T."/>
            <person name="Toyoda A."/>
            <person name="Oliveira C."/>
            <person name="Osipova E."/>
            <person name="Leigh N.D."/>
            <person name="Simon A."/>
            <person name="Yun M.H."/>
        </authorList>
    </citation>
    <scope>NUCLEOTIDE SEQUENCE</scope>
    <source>
        <strain evidence="1">20211129_DDA</strain>
        <tissue evidence="1">Liver</tissue>
    </source>
</reference>
<evidence type="ECO:0000313" key="1">
    <source>
        <dbReference type="EMBL" id="KAJ1095865.1"/>
    </source>
</evidence>
<sequence>MKINGPRCTVGRPWSLCRANVSAQQPKARRISTRFYCLIFDALLMRTFRCMAGGVGSAYMFRFFALHVAARLLRYCSVPQTSTLNSYCSLSFSWSSLGNLCGSSNAALDP</sequence>
<gene>
    <name evidence="1" type="ORF">NDU88_001015</name>
</gene>